<gene>
    <name evidence="6" type="primary">LOC130461767</name>
</gene>
<keyword evidence="5" id="KW-1185">Reference proteome</keyword>
<dbReference type="InterPro" id="IPR019084">
    <property type="entry name" value="STM1-like_N"/>
</dbReference>
<sequence length="304" mass="34236">MGLPTFEASDLEQCYVLMMSLEEILNFTRFINFSIRGAHEENKFVERVTLFSFWSRAQLVSFLEVGPFFNAANQLRQATAKDFSASHGKKSFSKISSDNSKAKTVTLGEKVLASFNIVLKVGDRSFALTKKQESTNGNHVSAEQLRSQMMKQQEIFDRQGRDVQVSSLCTHKYSQAKSASGYHKVLDENRRLYNDLYGDNDNDDPSQLIEFVIQLQKVDAAAATQKTPAQAAAQSQQKAAKFPSKPLPPSQAGESGPKDLTEQSRSVNYRSFGDLFYLVEQRKDTFLNDVAVQMIEIYNEPCQH</sequence>
<dbReference type="RefSeq" id="XP_056685944.1">
    <property type="nucleotide sequence ID" value="XM_056829966.1"/>
</dbReference>
<dbReference type="GeneID" id="130461767"/>
<accession>A0ABM3QRF6</accession>
<keyword evidence="2" id="KW-0963">Cytoplasm</keyword>
<evidence type="ECO:0000259" key="4">
    <source>
        <dbReference type="Pfam" id="PF09598"/>
    </source>
</evidence>
<proteinExistence type="predicted"/>
<evidence type="ECO:0000313" key="6">
    <source>
        <dbReference type="RefSeq" id="XP_056685944.1"/>
    </source>
</evidence>
<reference evidence="5" key="1">
    <citation type="journal article" date="2021" name="Nat. Commun.">
        <title>Genomic analyses provide insights into spinach domestication and the genetic basis of agronomic traits.</title>
        <authorList>
            <person name="Cai X."/>
            <person name="Sun X."/>
            <person name="Xu C."/>
            <person name="Sun H."/>
            <person name="Wang X."/>
            <person name="Ge C."/>
            <person name="Zhang Z."/>
            <person name="Wang Q."/>
            <person name="Fei Z."/>
            <person name="Jiao C."/>
            <person name="Wang Q."/>
        </authorList>
    </citation>
    <scope>NUCLEOTIDE SEQUENCE [LARGE SCALE GENOMIC DNA]</scope>
    <source>
        <strain evidence="5">cv. Varoflay</strain>
    </source>
</reference>
<feature type="region of interest" description="Disordered" evidence="3">
    <location>
        <begin position="227"/>
        <end position="264"/>
    </location>
</feature>
<protein>
    <submittedName>
        <fullName evidence="6">Kinesin-like protein KIN-14I</fullName>
    </submittedName>
</protein>
<dbReference type="Pfam" id="PF09598">
    <property type="entry name" value="Stm1_N"/>
    <property type="match status" value="1"/>
</dbReference>
<evidence type="ECO:0000313" key="5">
    <source>
        <dbReference type="Proteomes" id="UP000813463"/>
    </source>
</evidence>
<name>A0ABM3QRF6_SPIOL</name>
<dbReference type="PANTHER" id="PTHR47972">
    <property type="entry name" value="KINESIN-LIKE PROTEIN KLP-3"/>
    <property type="match status" value="1"/>
</dbReference>
<evidence type="ECO:0000256" key="3">
    <source>
        <dbReference type="SAM" id="MobiDB-lite"/>
    </source>
</evidence>
<comment type="subcellular location">
    <subcellularLocation>
        <location evidence="1">Cytoplasm</location>
    </subcellularLocation>
</comment>
<dbReference type="InterPro" id="IPR027640">
    <property type="entry name" value="Kinesin-like_fam"/>
</dbReference>
<feature type="domain" description="STM1-like N-terminal" evidence="4">
    <location>
        <begin position="195"/>
        <end position="254"/>
    </location>
</feature>
<evidence type="ECO:0000256" key="2">
    <source>
        <dbReference type="ARBA" id="ARBA00022490"/>
    </source>
</evidence>
<feature type="compositionally biased region" description="Low complexity" evidence="3">
    <location>
        <begin position="227"/>
        <end position="244"/>
    </location>
</feature>
<dbReference type="PANTHER" id="PTHR47972:SF28">
    <property type="entry name" value="KINESIN-LIKE PROTEIN KLP-3"/>
    <property type="match status" value="1"/>
</dbReference>
<evidence type="ECO:0000256" key="1">
    <source>
        <dbReference type="ARBA" id="ARBA00004496"/>
    </source>
</evidence>
<dbReference type="Proteomes" id="UP000813463">
    <property type="component" value="Chromosome 5"/>
</dbReference>
<reference evidence="6" key="2">
    <citation type="submission" date="2025-08" db="UniProtKB">
        <authorList>
            <consortium name="RefSeq"/>
        </authorList>
    </citation>
    <scope>IDENTIFICATION</scope>
    <source>
        <tissue evidence="6">Leaf</tissue>
    </source>
</reference>
<organism evidence="5 6">
    <name type="scientific">Spinacia oleracea</name>
    <name type="common">Spinach</name>
    <dbReference type="NCBI Taxonomy" id="3562"/>
    <lineage>
        <taxon>Eukaryota</taxon>
        <taxon>Viridiplantae</taxon>
        <taxon>Streptophyta</taxon>
        <taxon>Embryophyta</taxon>
        <taxon>Tracheophyta</taxon>
        <taxon>Spermatophyta</taxon>
        <taxon>Magnoliopsida</taxon>
        <taxon>eudicotyledons</taxon>
        <taxon>Gunneridae</taxon>
        <taxon>Pentapetalae</taxon>
        <taxon>Caryophyllales</taxon>
        <taxon>Chenopodiaceae</taxon>
        <taxon>Chenopodioideae</taxon>
        <taxon>Anserineae</taxon>
        <taxon>Spinacia</taxon>
    </lineage>
</organism>